<feature type="compositionally biased region" description="Basic residues" evidence="1">
    <location>
        <begin position="1"/>
        <end position="10"/>
    </location>
</feature>
<dbReference type="NCBIfam" id="TIGR00176">
    <property type="entry name" value="mobB"/>
    <property type="match status" value="1"/>
</dbReference>
<dbReference type="SUPFAM" id="SSF52540">
    <property type="entry name" value="P-loop containing nucleoside triphosphate hydrolases"/>
    <property type="match status" value="1"/>
</dbReference>
<evidence type="ECO:0000256" key="1">
    <source>
        <dbReference type="SAM" id="MobiDB-lite"/>
    </source>
</evidence>
<protein>
    <submittedName>
        <fullName evidence="3">Molybdopterin-guanine dinucleotide biosynthesis adapter protein</fullName>
    </submittedName>
</protein>
<dbReference type="InterPro" id="IPR052539">
    <property type="entry name" value="MGD_biosynthesis_adapter"/>
</dbReference>
<comment type="caution">
    <text evidence="3">The sequence shown here is derived from an EMBL/GenBank/DDBJ whole genome shotgun (WGS) entry which is preliminary data.</text>
</comment>
<proteinExistence type="predicted"/>
<organism evidence="3 4">
    <name type="scientific">Paenibacillus auburnensis</name>
    <dbReference type="NCBI Taxonomy" id="2905649"/>
    <lineage>
        <taxon>Bacteria</taxon>
        <taxon>Bacillati</taxon>
        <taxon>Bacillota</taxon>
        <taxon>Bacilli</taxon>
        <taxon>Bacillales</taxon>
        <taxon>Paenibacillaceae</taxon>
        <taxon>Paenibacillus</taxon>
    </lineage>
</organism>
<dbReference type="EMBL" id="CAKMMG010000001">
    <property type="protein sequence ID" value="CAH1192476.1"/>
    <property type="molecule type" value="Genomic_DNA"/>
</dbReference>
<feature type="domain" description="Molybdopterin-guanine dinucleotide biosynthesis protein B (MobB)" evidence="2">
    <location>
        <begin position="33"/>
        <end position="159"/>
    </location>
</feature>
<dbReference type="Gene3D" id="3.40.50.300">
    <property type="entry name" value="P-loop containing nucleotide triphosphate hydrolases"/>
    <property type="match status" value="1"/>
</dbReference>
<dbReference type="RefSeq" id="WP_236330329.1">
    <property type="nucleotide sequence ID" value="NZ_CAKMMG010000001.1"/>
</dbReference>
<dbReference type="Proteomes" id="UP000838324">
    <property type="component" value="Unassembled WGS sequence"/>
</dbReference>
<keyword evidence="4" id="KW-1185">Reference proteome</keyword>
<dbReference type="PANTHER" id="PTHR40072:SF1">
    <property type="entry name" value="MOLYBDOPTERIN-GUANINE DINUCLEOTIDE BIOSYNTHESIS ADAPTER PROTEIN"/>
    <property type="match status" value="1"/>
</dbReference>
<gene>
    <name evidence="3" type="primary">mobB</name>
    <name evidence="3" type="ORF">PAECIP111892_00974</name>
</gene>
<dbReference type="InterPro" id="IPR027417">
    <property type="entry name" value="P-loop_NTPase"/>
</dbReference>
<dbReference type="Pfam" id="PF03205">
    <property type="entry name" value="MobB"/>
    <property type="match status" value="1"/>
</dbReference>
<evidence type="ECO:0000259" key="2">
    <source>
        <dbReference type="Pfam" id="PF03205"/>
    </source>
</evidence>
<feature type="region of interest" description="Disordered" evidence="1">
    <location>
        <begin position="1"/>
        <end position="25"/>
    </location>
</feature>
<accession>A0ABN8G2C6</accession>
<sequence length="201" mass="22576">MKRFGRRTRLRGNTGKTEQRNGGQRGNVQLPAVCQVVGYKNSGKTTLICALIPLLKQRGCSVAVIKHDAHNYDMDHHGTDTWKQRQAGAAAVAITNNIRTSVIEERSTSLSKLIADFSGYDYVIVEGFKQEAYPKIVLLHSDEDRILLKQASNIAAIAVWETMEQAAIAENWQDKLFSINDIEGIANLLWEQRSDFQNFNI</sequence>
<dbReference type="CDD" id="cd03116">
    <property type="entry name" value="MobB"/>
    <property type="match status" value="1"/>
</dbReference>
<evidence type="ECO:0000313" key="3">
    <source>
        <dbReference type="EMBL" id="CAH1192476.1"/>
    </source>
</evidence>
<reference evidence="3" key="1">
    <citation type="submission" date="2022-01" db="EMBL/GenBank/DDBJ databases">
        <authorList>
            <person name="Criscuolo A."/>
        </authorList>
    </citation>
    <scope>NUCLEOTIDE SEQUENCE</scope>
    <source>
        <strain evidence="3">CIP111892</strain>
    </source>
</reference>
<dbReference type="InterPro" id="IPR004435">
    <property type="entry name" value="MobB_dom"/>
</dbReference>
<name>A0ABN8G2C6_9BACL</name>
<evidence type="ECO:0000313" key="4">
    <source>
        <dbReference type="Proteomes" id="UP000838324"/>
    </source>
</evidence>
<dbReference type="PANTHER" id="PTHR40072">
    <property type="entry name" value="MOLYBDOPTERIN-GUANINE DINUCLEOTIDE BIOSYNTHESIS ADAPTER PROTEIN-RELATED"/>
    <property type="match status" value="1"/>
</dbReference>